<dbReference type="Proteomes" id="UP000450917">
    <property type="component" value="Unassembled WGS sequence"/>
</dbReference>
<keyword evidence="1" id="KW-0812">Transmembrane</keyword>
<keyword evidence="1" id="KW-0472">Membrane</keyword>
<evidence type="ECO:0000313" key="3">
    <source>
        <dbReference type="EMBL" id="MUG70373.1"/>
    </source>
</evidence>
<sequence length="450" mass="49583">MMRGLLIRQWAIVGIAVALGVCLSGGETALAADNGANLNLQQLINRTPKGGTLTLKSAEYEGAITIDKPIRIQAEGTVRLRNGANQSAVQIRADGVHVQGLQIVQEGREETAAVLVTASGAVLESLDIRTRSYGIVLRDGGRNEIRHTAIRWMDSPGQPAVKLSDKRNGIDLFNSHDNRIVDNYISSMNDGIYMENSHRIQVERNRIEHSRYGLHCMYIDGTVMRGNVGSYNVTGAMIMGVKDVEVTGNTFFKQSESVNSQGLLFFDVQTSRIFNNKVEGNRVGLYIEQSHRNEFRNNEVVQNFVGVQFLESEGNRFVSNRFTRNVIEAEASESKLNAFSGNYWEAFRGIDTNGDGSSELSYAINPFFQRLTSATPAYQLFFQSPGMLFLESMYTSGKAEWSVDKAPLMNPEIRSEAGDASSGSAGTLAAGLLLLFFSVFTILYLGVKRT</sequence>
<name>A0A7X2Z9Z8_9BACL</name>
<proteinExistence type="predicted"/>
<accession>A0A7X2Z9Z8</accession>
<organism evidence="3 4">
    <name type="scientific">Paenibacillus validus</name>
    <dbReference type="NCBI Taxonomy" id="44253"/>
    <lineage>
        <taxon>Bacteria</taxon>
        <taxon>Bacillati</taxon>
        <taxon>Bacillota</taxon>
        <taxon>Bacilli</taxon>
        <taxon>Bacillales</taxon>
        <taxon>Paenibacillaceae</taxon>
        <taxon>Paenibacillus</taxon>
    </lineage>
</organism>
<dbReference type="InterPro" id="IPR012334">
    <property type="entry name" value="Pectin_lyas_fold"/>
</dbReference>
<evidence type="ECO:0000313" key="4">
    <source>
        <dbReference type="Proteomes" id="UP000450917"/>
    </source>
</evidence>
<keyword evidence="4" id="KW-1185">Reference proteome</keyword>
<keyword evidence="1" id="KW-1133">Transmembrane helix</keyword>
<dbReference type="RefSeq" id="WP_155614315.1">
    <property type="nucleotide sequence ID" value="NZ_WNZX01000004.1"/>
</dbReference>
<gene>
    <name evidence="3" type="ORF">GNP93_06735</name>
</gene>
<dbReference type="InterPro" id="IPR006626">
    <property type="entry name" value="PbH1"/>
</dbReference>
<evidence type="ECO:0000259" key="2">
    <source>
        <dbReference type="Pfam" id="PF05048"/>
    </source>
</evidence>
<reference evidence="3 4" key="1">
    <citation type="submission" date="2019-11" db="EMBL/GenBank/DDBJ databases">
        <title>Draft genome sequences of five Paenibacillus species of dairy origin.</title>
        <authorList>
            <person name="Olajide A.M."/>
            <person name="Chen S."/>
            <person name="Lapointe G."/>
        </authorList>
    </citation>
    <scope>NUCLEOTIDE SEQUENCE [LARGE SCALE GENOMIC DNA]</scope>
    <source>
        <strain evidence="3 4">2CS3</strain>
    </source>
</reference>
<dbReference type="EMBL" id="WNZX01000004">
    <property type="protein sequence ID" value="MUG70373.1"/>
    <property type="molecule type" value="Genomic_DNA"/>
</dbReference>
<dbReference type="AlphaFoldDB" id="A0A7X2Z9Z8"/>
<comment type="caution">
    <text evidence="3">The sequence shown here is derived from an EMBL/GenBank/DDBJ whole genome shotgun (WGS) entry which is preliminary data.</text>
</comment>
<feature type="domain" description="Periplasmic copper-binding protein NosD beta helix" evidence="2">
    <location>
        <begin position="166"/>
        <end position="349"/>
    </location>
</feature>
<dbReference type="SMART" id="SM00710">
    <property type="entry name" value="PbH1"/>
    <property type="match status" value="6"/>
</dbReference>
<dbReference type="Gene3D" id="2.160.20.10">
    <property type="entry name" value="Single-stranded right-handed beta-helix, Pectin lyase-like"/>
    <property type="match status" value="1"/>
</dbReference>
<dbReference type="InterPro" id="IPR011050">
    <property type="entry name" value="Pectin_lyase_fold/virulence"/>
</dbReference>
<dbReference type="InterPro" id="IPR007742">
    <property type="entry name" value="NosD_dom"/>
</dbReference>
<dbReference type="Pfam" id="PF05048">
    <property type="entry name" value="NosD"/>
    <property type="match status" value="1"/>
</dbReference>
<dbReference type="InterPro" id="IPR022441">
    <property type="entry name" value="Para_beta_helix_rpt-2"/>
</dbReference>
<dbReference type="NCBIfam" id="TIGR03804">
    <property type="entry name" value="para_beta_helix"/>
    <property type="match status" value="2"/>
</dbReference>
<evidence type="ECO:0000256" key="1">
    <source>
        <dbReference type="SAM" id="Phobius"/>
    </source>
</evidence>
<protein>
    <recommendedName>
        <fullName evidence="2">Periplasmic copper-binding protein NosD beta helix domain-containing protein</fullName>
    </recommendedName>
</protein>
<dbReference type="SUPFAM" id="SSF51126">
    <property type="entry name" value="Pectin lyase-like"/>
    <property type="match status" value="1"/>
</dbReference>
<feature type="transmembrane region" description="Helical" evidence="1">
    <location>
        <begin position="428"/>
        <end position="447"/>
    </location>
</feature>